<accession>A0ABU0N3G8</accession>
<sequence length="770" mass="89714">MNKKISLLLSCVLIGTSLGGCSNGFIKNDEDISVKAEKVNNLDFKYDVNPKNFQLSVDVDGKKQTISEPTKDRAVENLKKSDDEISWTYPDEDINVDIKKKDNYLDVDIKSTSKEANSFTWPSVSGESYVLPINEGKFIPSNDKYWKDYLNEQIFNTIESFSMQFFSVNKDNFAATYIMKNKFNDELKFDTKNDIKFDFTHEYISINKNKEYGFRIYITDKNVNDVAKNYKNYVIKNKEFKTLAQKAKENKNIEKLYGAPQIYFWDKSIITVDDIKWNLLRENMNEELMTWMKELLNTKVEDGKEISNVLDAIKNQDYVDKYQKQTIVRGFNSVMMLKEFYNPNVFKNLNKETQDIVKRGVNNLNKNELIALNKELLKSELKDATTPTNYWARNNTIDVLDDIKKSGIDNAWIGFDDLEAGYVSPEFVKKANDYGYLVGPYDSYHSIHKPGEEKWSTAKFEDKSLYDNATIEDKNWKKLEGFQGTGRKLNPTLSMSSVKSRVNKIINEGYDFNSWFIDCDATGEIYDDYSKNHPTTQEQDLNARLKRMSYIRDDKNMVVGSEGGNDFASTTIAFAHGLETPAFSWIDPDMNKNKNSEYYVGKYYSPNGGVPEVFEKQIPVKDQYKKIFIDPSYSLPLFRLVYNDSVVTSDHWLWGTFKIKDEVGSKMMKEVLYNTAPMYHIDKSEWKKYKEEILSHDKIWSDFNKKAINKSMTEFRFLSRDRLIQTTCYEDDLRVVANFSNKDFKYKTDIVKANSLIIYDKNKKTVYKPQ</sequence>
<dbReference type="RefSeq" id="WP_307508038.1">
    <property type="nucleotide sequence ID" value="NZ_BAAACE010000005.1"/>
</dbReference>
<dbReference type="EMBL" id="JAUSWG010000010">
    <property type="protein sequence ID" value="MDQ0557241.1"/>
    <property type="molecule type" value="Genomic_DNA"/>
</dbReference>
<dbReference type="PROSITE" id="PS51257">
    <property type="entry name" value="PROKAR_LIPOPROTEIN"/>
    <property type="match status" value="1"/>
</dbReference>
<dbReference type="Proteomes" id="UP001232584">
    <property type="component" value="Unassembled WGS sequence"/>
</dbReference>
<reference evidence="1 2" key="1">
    <citation type="submission" date="2023-07" db="EMBL/GenBank/DDBJ databases">
        <title>Genomic Encyclopedia of Type Strains, Phase IV (KMG-IV): sequencing the most valuable type-strain genomes for metagenomic binning, comparative biology and taxonomic classification.</title>
        <authorList>
            <person name="Goeker M."/>
        </authorList>
    </citation>
    <scope>NUCLEOTIDE SEQUENCE [LARGE SCALE GENOMIC DNA]</scope>
    <source>
        <strain evidence="1 2">DSM 15049</strain>
    </source>
</reference>
<keyword evidence="2" id="KW-1185">Reference proteome</keyword>
<comment type="caution">
    <text evidence="1">The sequence shown here is derived from an EMBL/GenBank/DDBJ whole genome shotgun (WGS) entry which is preliminary data.</text>
</comment>
<gene>
    <name evidence="1" type="ORF">QOZ92_002367</name>
</gene>
<evidence type="ECO:0000313" key="2">
    <source>
        <dbReference type="Proteomes" id="UP001232584"/>
    </source>
</evidence>
<dbReference type="InterPro" id="IPR021459">
    <property type="entry name" value="GH101-related"/>
</dbReference>
<proteinExistence type="predicted"/>
<organism evidence="1 2">
    <name type="scientific">Paraclostridium ghonii</name>
    <dbReference type="NCBI Taxonomy" id="29358"/>
    <lineage>
        <taxon>Bacteria</taxon>
        <taxon>Bacillati</taxon>
        <taxon>Bacillota</taxon>
        <taxon>Clostridia</taxon>
        <taxon>Peptostreptococcales</taxon>
        <taxon>Peptostreptococcaceae</taxon>
        <taxon>Paraclostridium</taxon>
    </lineage>
</organism>
<protein>
    <recommendedName>
        <fullName evidence="3">Lipoprotein</fullName>
    </recommendedName>
</protein>
<dbReference type="Pfam" id="PF11308">
    <property type="entry name" value="Glyco_hydro_129"/>
    <property type="match status" value="1"/>
</dbReference>
<evidence type="ECO:0008006" key="3">
    <source>
        <dbReference type="Google" id="ProtNLM"/>
    </source>
</evidence>
<name>A0ABU0N3G8_9FIRM</name>
<evidence type="ECO:0000313" key="1">
    <source>
        <dbReference type="EMBL" id="MDQ0557241.1"/>
    </source>
</evidence>